<evidence type="ECO:0000256" key="1">
    <source>
        <dbReference type="ARBA" id="ARBA00004496"/>
    </source>
</evidence>
<gene>
    <name evidence="6" type="ORF">RUM43_001058</name>
</gene>
<dbReference type="EMBL" id="JAWJWE010000001">
    <property type="protein sequence ID" value="KAK6644785.1"/>
    <property type="molecule type" value="Genomic_DNA"/>
</dbReference>
<keyword evidence="3" id="KW-0862">Zinc</keyword>
<dbReference type="InterPro" id="IPR050604">
    <property type="entry name" value="PDZ-LIM_domain"/>
</dbReference>
<dbReference type="InterPro" id="IPR036034">
    <property type="entry name" value="PDZ_sf"/>
</dbReference>
<dbReference type="PROSITE" id="PS50106">
    <property type="entry name" value="PDZ"/>
    <property type="match status" value="1"/>
</dbReference>
<dbReference type="Proteomes" id="UP001372834">
    <property type="component" value="Unassembled WGS sequence"/>
</dbReference>
<dbReference type="GO" id="GO:0005912">
    <property type="term" value="C:adherens junction"/>
    <property type="evidence" value="ECO:0007669"/>
    <property type="project" value="TreeGrafter"/>
</dbReference>
<proteinExistence type="predicted"/>
<evidence type="ECO:0000256" key="4">
    <source>
        <dbReference type="SAM" id="MobiDB-lite"/>
    </source>
</evidence>
<dbReference type="InterPro" id="IPR001478">
    <property type="entry name" value="PDZ"/>
</dbReference>
<organism evidence="6 7">
    <name type="scientific">Polyplax serrata</name>
    <name type="common">Common mouse louse</name>
    <dbReference type="NCBI Taxonomy" id="468196"/>
    <lineage>
        <taxon>Eukaryota</taxon>
        <taxon>Metazoa</taxon>
        <taxon>Ecdysozoa</taxon>
        <taxon>Arthropoda</taxon>
        <taxon>Hexapoda</taxon>
        <taxon>Insecta</taxon>
        <taxon>Pterygota</taxon>
        <taxon>Neoptera</taxon>
        <taxon>Paraneoptera</taxon>
        <taxon>Psocodea</taxon>
        <taxon>Troctomorpha</taxon>
        <taxon>Phthiraptera</taxon>
        <taxon>Anoplura</taxon>
        <taxon>Polyplacidae</taxon>
        <taxon>Polyplax</taxon>
    </lineage>
</organism>
<name>A0AAN8XQ11_POLSC</name>
<reference evidence="6 7" key="1">
    <citation type="submission" date="2023-10" db="EMBL/GenBank/DDBJ databases">
        <title>Genomes of two closely related lineages of the louse Polyplax serrata with different host specificities.</title>
        <authorList>
            <person name="Martinu J."/>
            <person name="Tarabai H."/>
            <person name="Stefka J."/>
            <person name="Hypsa V."/>
        </authorList>
    </citation>
    <scope>NUCLEOTIDE SEQUENCE [LARGE SCALE GENOMIC DNA]</scope>
    <source>
        <strain evidence="6">HR10_N</strain>
    </source>
</reference>
<sequence>MPKLLDILLQRNNLAVPWGFSVSGGRDFATHPVISAVTYGALASQYLNAGDKILEIENIKADSLLQSEVNQIIQHDRPSLHLLIEKSPSGKWESPAVPKGNCVTFEPEMKNQSYETGTEQECIKENNGVKRSTKIWLRETNKNSSLGEYDLRVNFQRTKYTESDESETRCPGKSSDKDKNQERMRVMSESFDKAFRLKLGEWLEENMLEVGCGPRGLEKVILEKEVRNIKRFYFPSNSNGHITPVCESESASLFILLPIKNFYYELCFARSSE</sequence>
<dbReference type="SMART" id="SM00228">
    <property type="entry name" value="PDZ"/>
    <property type="match status" value="1"/>
</dbReference>
<keyword evidence="3" id="KW-0479">Metal-binding</keyword>
<dbReference type="GO" id="GO:0051371">
    <property type="term" value="F:muscle alpha-actinin binding"/>
    <property type="evidence" value="ECO:0007669"/>
    <property type="project" value="TreeGrafter"/>
</dbReference>
<evidence type="ECO:0000313" key="7">
    <source>
        <dbReference type="Proteomes" id="UP001372834"/>
    </source>
</evidence>
<dbReference type="AlphaFoldDB" id="A0AAN8XQ11"/>
<dbReference type="Gene3D" id="2.30.42.10">
    <property type="match status" value="1"/>
</dbReference>
<dbReference type="GO" id="GO:0061061">
    <property type="term" value="P:muscle structure development"/>
    <property type="evidence" value="ECO:0007669"/>
    <property type="project" value="TreeGrafter"/>
</dbReference>
<dbReference type="PANTHER" id="PTHR24214:SF62">
    <property type="entry name" value="LEUPAXIN"/>
    <property type="match status" value="1"/>
</dbReference>
<keyword evidence="3" id="KW-0440">LIM domain</keyword>
<dbReference type="GO" id="GO:0030036">
    <property type="term" value="P:actin cytoskeleton organization"/>
    <property type="evidence" value="ECO:0007669"/>
    <property type="project" value="TreeGrafter"/>
</dbReference>
<evidence type="ECO:0000313" key="6">
    <source>
        <dbReference type="EMBL" id="KAK6644785.1"/>
    </source>
</evidence>
<evidence type="ECO:0000256" key="2">
    <source>
        <dbReference type="ARBA" id="ARBA00022490"/>
    </source>
</evidence>
<dbReference type="GO" id="GO:0003779">
    <property type="term" value="F:actin binding"/>
    <property type="evidence" value="ECO:0007669"/>
    <property type="project" value="TreeGrafter"/>
</dbReference>
<keyword evidence="2" id="KW-0963">Cytoplasm</keyword>
<feature type="region of interest" description="Disordered" evidence="4">
    <location>
        <begin position="162"/>
        <end position="181"/>
    </location>
</feature>
<dbReference type="GO" id="GO:0030018">
    <property type="term" value="C:Z disc"/>
    <property type="evidence" value="ECO:0007669"/>
    <property type="project" value="TreeGrafter"/>
</dbReference>
<evidence type="ECO:0000256" key="3">
    <source>
        <dbReference type="ARBA" id="ARBA00023038"/>
    </source>
</evidence>
<comment type="caution">
    <text evidence="6">The sequence shown here is derived from an EMBL/GenBank/DDBJ whole genome shotgun (WGS) entry which is preliminary data.</text>
</comment>
<dbReference type="GO" id="GO:0007507">
    <property type="term" value="P:heart development"/>
    <property type="evidence" value="ECO:0007669"/>
    <property type="project" value="TreeGrafter"/>
</dbReference>
<dbReference type="GO" id="GO:0001725">
    <property type="term" value="C:stress fiber"/>
    <property type="evidence" value="ECO:0007669"/>
    <property type="project" value="TreeGrafter"/>
</dbReference>
<dbReference type="PANTHER" id="PTHR24214">
    <property type="entry name" value="PDZ AND LIM DOMAIN PROTEIN ZASP"/>
    <property type="match status" value="1"/>
</dbReference>
<dbReference type="SUPFAM" id="SSF50156">
    <property type="entry name" value="PDZ domain-like"/>
    <property type="match status" value="1"/>
</dbReference>
<evidence type="ECO:0000259" key="5">
    <source>
        <dbReference type="PROSITE" id="PS50106"/>
    </source>
</evidence>
<accession>A0AAN8XQ11</accession>
<feature type="domain" description="PDZ" evidence="5">
    <location>
        <begin position="6"/>
        <end position="88"/>
    </location>
</feature>
<comment type="subcellular location">
    <subcellularLocation>
        <location evidence="1">Cytoplasm</location>
    </subcellularLocation>
</comment>
<dbReference type="GO" id="GO:0031941">
    <property type="term" value="C:filamentous actin"/>
    <property type="evidence" value="ECO:0007669"/>
    <property type="project" value="TreeGrafter"/>
</dbReference>
<dbReference type="Pfam" id="PF00595">
    <property type="entry name" value="PDZ"/>
    <property type="match status" value="1"/>
</dbReference>
<protein>
    <recommendedName>
        <fullName evidence="5">PDZ domain-containing protein</fullName>
    </recommendedName>
</protein>